<dbReference type="SUPFAM" id="SSF56209">
    <property type="entry name" value="Nitrile hydratase alpha chain"/>
    <property type="match status" value="1"/>
</dbReference>
<keyword evidence="1" id="KW-0479">Metal-binding</keyword>
<accession>A0A5Q0BP28</accession>
<dbReference type="Pfam" id="PF02979">
    <property type="entry name" value="NHase_alpha"/>
    <property type="match status" value="1"/>
</dbReference>
<dbReference type="KEGG" id="mmob:F6R98_13430"/>
<dbReference type="EMBL" id="CP044205">
    <property type="protein sequence ID" value="QFY43496.1"/>
    <property type="molecule type" value="Genomic_DNA"/>
</dbReference>
<evidence type="ECO:0000313" key="3">
    <source>
        <dbReference type="EMBL" id="QFY43496.1"/>
    </source>
</evidence>
<dbReference type="Proteomes" id="UP000325755">
    <property type="component" value="Chromosome"/>
</dbReference>
<proteinExistence type="predicted"/>
<dbReference type="RefSeq" id="WP_153249478.1">
    <property type="nucleotide sequence ID" value="NZ_CP044205.1"/>
</dbReference>
<name>A0A5Q0BP28_9GAMM</name>
<gene>
    <name evidence="3" type="ORF">F6R98_13430</name>
</gene>
<dbReference type="AlphaFoldDB" id="A0A5Q0BP28"/>
<dbReference type="GO" id="GO:0003824">
    <property type="term" value="F:catalytic activity"/>
    <property type="evidence" value="ECO:0007669"/>
    <property type="project" value="InterPro"/>
</dbReference>
<dbReference type="NCBIfam" id="TIGR03793">
    <property type="entry name" value="leader_NHLP"/>
    <property type="match status" value="1"/>
</dbReference>
<dbReference type="GO" id="GO:0046914">
    <property type="term" value="F:transition metal ion binding"/>
    <property type="evidence" value="ECO:0007669"/>
    <property type="project" value="InterPro"/>
</dbReference>
<organism evidence="3 4">
    <name type="scientific">Candidatus Methylospira mobilis</name>
    <dbReference type="NCBI Taxonomy" id="1808979"/>
    <lineage>
        <taxon>Bacteria</taxon>
        <taxon>Pseudomonadati</taxon>
        <taxon>Pseudomonadota</taxon>
        <taxon>Gammaproteobacteria</taxon>
        <taxon>Methylococcales</taxon>
        <taxon>Methylococcaceae</taxon>
        <taxon>Candidatus Methylospira</taxon>
    </lineage>
</organism>
<sequence length="155" mass="17165">MNEAAAEKTPEYDEHEAQFAGLIAKCWADEAFKAKLLVNTVETLKEEGLAIKDGFTIKAVENTDSVYHLVIPEKPAELSDQELDEIVGGLSLRRIGDGIGRAAVTAKNHIVAGGIETKNHLQEAGRSFGRSFEKTDWSQFKPKLPKNWFYGHAPR</sequence>
<dbReference type="Gene3D" id="3.90.330.10">
    <property type="entry name" value="Nitrile hydratase alpha /Thiocyanate hydrolase gamma"/>
    <property type="match status" value="1"/>
</dbReference>
<feature type="domain" description="Nitrile hydratase alpha/Thiocyanate hydrolase gamma" evidence="2">
    <location>
        <begin position="16"/>
        <end position="71"/>
    </location>
</feature>
<dbReference type="InterPro" id="IPR004232">
    <property type="entry name" value="CN_Hdrtase_a/SCN_Hdrlase_g"/>
</dbReference>
<reference evidence="3 4" key="1">
    <citation type="submission" date="2019-09" db="EMBL/GenBank/DDBJ databases">
        <title>Ecophysiology of the spiral-shaped methanotroph Methylospira mobilis as revealed by the complete genome sequence.</title>
        <authorList>
            <person name="Oshkin I.Y."/>
            <person name="Dedysh S.N."/>
            <person name="Miroshnikov K."/>
            <person name="Danilova O.V."/>
            <person name="Hakobyan A."/>
            <person name="Liesack W."/>
        </authorList>
    </citation>
    <scope>NUCLEOTIDE SEQUENCE [LARGE SCALE GENOMIC DNA]</scope>
    <source>
        <strain evidence="3 4">Shm1</strain>
    </source>
</reference>
<evidence type="ECO:0000313" key="4">
    <source>
        <dbReference type="Proteomes" id="UP000325755"/>
    </source>
</evidence>
<evidence type="ECO:0000259" key="2">
    <source>
        <dbReference type="Pfam" id="PF02979"/>
    </source>
</evidence>
<dbReference type="InParanoid" id="A0A5Q0BP28"/>
<protein>
    <submittedName>
        <fullName evidence="3">NHLP leader peptide family natural product</fullName>
    </submittedName>
</protein>
<dbReference type="OrthoDB" id="9155093at2"/>
<dbReference type="InterPro" id="IPR036648">
    <property type="entry name" value="CN_Hdrase_a/SCN_Hdrase_g_sf"/>
</dbReference>
<evidence type="ECO:0000256" key="1">
    <source>
        <dbReference type="ARBA" id="ARBA00022723"/>
    </source>
</evidence>
<keyword evidence="4" id="KW-1185">Reference proteome</keyword>
<dbReference type="InterPro" id="IPR022513">
    <property type="entry name" value="TOMM_pelo"/>
</dbReference>